<dbReference type="InterPro" id="IPR029030">
    <property type="entry name" value="Caspase-like_dom_sf"/>
</dbReference>
<dbReference type="PANTHER" id="PTHR48104">
    <property type="entry name" value="METACASPASE-4"/>
    <property type="match status" value="1"/>
</dbReference>
<dbReference type="EMBL" id="JAUEPU010000001">
    <property type="protein sequence ID" value="KAK0505635.1"/>
    <property type="molecule type" value="Genomic_DNA"/>
</dbReference>
<evidence type="ECO:0000259" key="5">
    <source>
        <dbReference type="Pfam" id="PF00656"/>
    </source>
</evidence>
<sequence>MDSIQLSRLETGTTQPNSPKRKALIVGVQRSSVGGLQVELQGPHRDAAKIRDLLIGVYHYTDVTMILDDGDPSHDATQPTYKNLIEHIKTLTQGIQSGDYLFFYFSGHATQRKVLINGDEEDGMDECESFDILSLLMFNTNGQTLRKYLSDNLPEGCHLTVVLNTCHSGTLLDLAHHRCNRVVGPRRSNSWEISSTYTVNLPSEGQVQYRNSVLIFNNTFQTSIGTALGSHGSYESPLSEMFCNGCCEISKYSKKANVVCLSSCKDSQSTGEMDDEWSMTNRNPHGLTLKDLMVQITQETEKTISRPQRRKQSYSIQVQSWCEKFFKAGKPITSSEKHKILDFLRQNFKQDPQLPSEPSPIDMPNGFWDP</sequence>
<comment type="caution">
    <text evidence="6">The sequence shown here is derived from an EMBL/GenBank/DDBJ whole genome shotgun (WGS) entry which is preliminary data.</text>
</comment>
<dbReference type="PANTHER" id="PTHR48104:SF30">
    <property type="entry name" value="METACASPASE-1"/>
    <property type="match status" value="1"/>
</dbReference>
<feature type="region of interest" description="Disordered" evidence="4">
    <location>
        <begin position="349"/>
        <end position="370"/>
    </location>
</feature>
<dbReference type="InterPro" id="IPR050452">
    <property type="entry name" value="Metacaspase"/>
</dbReference>
<evidence type="ECO:0000313" key="6">
    <source>
        <dbReference type="EMBL" id="KAK0505635.1"/>
    </source>
</evidence>
<feature type="region of interest" description="Disordered" evidence="4">
    <location>
        <begin position="1"/>
        <end position="20"/>
    </location>
</feature>
<keyword evidence="3" id="KW-0788">Thiol protease</keyword>
<dbReference type="SUPFAM" id="SSF52129">
    <property type="entry name" value="Caspase-like"/>
    <property type="match status" value="1"/>
</dbReference>
<gene>
    <name evidence="6" type="ORF">EDD18DRAFT_1120081</name>
</gene>
<evidence type="ECO:0000256" key="1">
    <source>
        <dbReference type="ARBA" id="ARBA00009005"/>
    </source>
</evidence>
<dbReference type="AlphaFoldDB" id="A0AA39V4T3"/>
<evidence type="ECO:0000256" key="2">
    <source>
        <dbReference type="ARBA" id="ARBA00022703"/>
    </source>
</evidence>
<evidence type="ECO:0000256" key="4">
    <source>
        <dbReference type="SAM" id="MobiDB-lite"/>
    </source>
</evidence>
<dbReference type="Proteomes" id="UP001175228">
    <property type="component" value="Unassembled WGS sequence"/>
</dbReference>
<reference evidence="6" key="1">
    <citation type="submission" date="2023-06" db="EMBL/GenBank/DDBJ databases">
        <authorList>
            <consortium name="Lawrence Berkeley National Laboratory"/>
            <person name="Ahrendt S."/>
            <person name="Sahu N."/>
            <person name="Indic B."/>
            <person name="Wong-Bajracharya J."/>
            <person name="Merenyi Z."/>
            <person name="Ke H.-M."/>
            <person name="Monk M."/>
            <person name="Kocsube S."/>
            <person name="Drula E."/>
            <person name="Lipzen A."/>
            <person name="Balint B."/>
            <person name="Henrissat B."/>
            <person name="Andreopoulos B."/>
            <person name="Martin F.M."/>
            <person name="Harder C.B."/>
            <person name="Rigling D."/>
            <person name="Ford K.L."/>
            <person name="Foster G.D."/>
            <person name="Pangilinan J."/>
            <person name="Papanicolaou A."/>
            <person name="Barry K."/>
            <person name="LaButti K."/>
            <person name="Viragh M."/>
            <person name="Koriabine M."/>
            <person name="Yan M."/>
            <person name="Riley R."/>
            <person name="Champramary S."/>
            <person name="Plett K.L."/>
            <person name="Tsai I.J."/>
            <person name="Slot J."/>
            <person name="Sipos G."/>
            <person name="Plett J."/>
            <person name="Nagy L.G."/>
            <person name="Grigoriev I.V."/>
        </authorList>
    </citation>
    <scope>NUCLEOTIDE SEQUENCE</scope>
    <source>
        <strain evidence="6">HWK02</strain>
    </source>
</reference>
<dbReference type="GO" id="GO:0006915">
    <property type="term" value="P:apoptotic process"/>
    <property type="evidence" value="ECO:0007669"/>
    <property type="project" value="UniProtKB-KW"/>
</dbReference>
<keyword evidence="3" id="KW-0645">Protease</keyword>
<comment type="similarity">
    <text evidence="1">Belongs to the peptidase C14B family.</text>
</comment>
<dbReference type="GO" id="GO:0004197">
    <property type="term" value="F:cysteine-type endopeptidase activity"/>
    <property type="evidence" value="ECO:0007669"/>
    <property type="project" value="InterPro"/>
</dbReference>
<dbReference type="Gene3D" id="3.40.50.1460">
    <property type="match status" value="1"/>
</dbReference>
<dbReference type="GO" id="GO:0006508">
    <property type="term" value="P:proteolysis"/>
    <property type="evidence" value="ECO:0007669"/>
    <property type="project" value="InterPro"/>
</dbReference>
<dbReference type="GO" id="GO:0005737">
    <property type="term" value="C:cytoplasm"/>
    <property type="evidence" value="ECO:0007669"/>
    <property type="project" value="TreeGrafter"/>
</dbReference>
<feature type="domain" description="Peptidase C14 caspase" evidence="5">
    <location>
        <begin position="20"/>
        <end position="281"/>
    </location>
</feature>
<evidence type="ECO:0000256" key="3">
    <source>
        <dbReference type="ARBA" id="ARBA00022807"/>
    </source>
</evidence>
<keyword evidence="2" id="KW-0053">Apoptosis</keyword>
<organism evidence="6 7">
    <name type="scientific">Armillaria luteobubalina</name>
    <dbReference type="NCBI Taxonomy" id="153913"/>
    <lineage>
        <taxon>Eukaryota</taxon>
        <taxon>Fungi</taxon>
        <taxon>Dikarya</taxon>
        <taxon>Basidiomycota</taxon>
        <taxon>Agaricomycotina</taxon>
        <taxon>Agaricomycetes</taxon>
        <taxon>Agaricomycetidae</taxon>
        <taxon>Agaricales</taxon>
        <taxon>Marasmiineae</taxon>
        <taxon>Physalacriaceae</taxon>
        <taxon>Armillaria</taxon>
    </lineage>
</organism>
<accession>A0AA39V4T3</accession>
<keyword evidence="7" id="KW-1185">Reference proteome</keyword>
<name>A0AA39V4T3_9AGAR</name>
<keyword evidence="3" id="KW-0378">Hydrolase</keyword>
<protein>
    <submittedName>
        <fullName evidence="6">Peptidase C14, caspase domain-containing protein</fullName>
    </submittedName>
</protein>
<dbReference type="Pfam" id="PF00656">
    <property type="entry name" value="Peptidase_C14"/>
    <property type="match status" value="1"/>
</dbReference>
<feature type="compositionally biased region" description="Polar residues" evidence="4">
    <location>
        <begin position="1"/>
        <end position="18"/>
    </location>
</feature>
<proteinExistence type="inferred from homology"/>
<evidence type="ECO:0000313" key="7">
    <source>
        <dbReference type="Proteomes" id="UP001175228"/>
    </source>
</evidence>
<dbReference type="InterPro" id="IPR011600">
    <property type="entry name" value="Pept_C14_caspase"/>
</dbReference>